<dbReference type="InterPro" id="IPR001128">
    <property type="entry name" value="Cyt_P450"/>
</dbReference>
<accession>A0A7R9ABE6</accession>
<dbReference type="GO" id="GO:0042446">
    <property type="term" value="P:hormone biosynthetic process"/>
    <property type="evidence" value="ECO:0007669"/>
    <property type="project" value="TreeGrafter"/>
</dbReference>
<protein>
    <recommendedName>
        <fullName evidence="10">Cytochrome P450</fullName>
    </recommendedName>
</protein>
<dbReference type="EMBL" id="CAJPEV010003166">
    <property type="protein sequence ID" value="CAG0899099.1"/>
    <property type="molecule type" value="Genomic_DNA"/>
</dbReference>
<dbReference type="Pfam" id="PF00067">
    <property type="entry name" value="p450"/>
    <property type="match status" value="1"/>
</dbReference>
<dbReference type="Proteomes" id="UP000677054">
    <property type="component" value="Unassembled WGS sequence"/>
</dbReference>
<dbReference type="SUPFAM" id="SSF48264">
    <property type="entry name" value="Cytochrome P450"/>
    <property type="match status" value="1"/>
</dbReference>
<evidence type="ECO:0000256" key="5">
    <source>
        <dbReference type="ARBA" id="ARBA00023004"/>
    </source>
</evidence>
<dbReference type="GO" id="GO:0042448">
    <property type="term" value="P:progesterone metabolic process"/>
    <property type="evidence" value="ECO:0007669"/>
    <property type="project" value="TreeGrafter"/>
</dbReference>
<comment type="similarity">
    <text evidence="1">Belongs to the cytochrome P450 family.</text>
</comment>
<evidence type="ECO:0000256" key="7">
    <source>
        <dbReference type="SAM" id="SignalP"/>
    </source>
</evidence>
<evidence type="ECO:0000256" key="2">
    <source>
        <dbReference type="ARBA" id="ARBA00022617"/>
    </source>
</evidence>
<organism evidence="8">
    <name type="scientific">Darwinula stevensoni</name>
    <dbReference type="NCBI Taxonomy" id="69355"/>
    <lineage>
        <taxon>Eukaryota</taxon>
        <taxon>Metazoa</taxon>
        <taxon>Ecdysozoa</taxon>
        <taxon>Arthropoda</taxon>
        <taxon>Crustacea</taxon>
        <taxon>Oligostraca</taxon>
        <taxon>Ostracoda</taxon>
        <taxon>Podocopa</taxon>
        <taxon>Podocopida</taxon>
        <taxon>Darwinulocopina</taxon>
        <taxon>Darwinuloidea</taxon>
        <taxon>Darwinulidae</taxon>
        <taxon>Darwinula</taxon>
    </lineage>
</organism>
<keyword evidence="5" id="KW-0408">Iron</keyword>
<feature type="signal peptide" evidence="7">
    <location>
        <begin position="1"/>
        <end position="20"/>
    </location>
</feature>
<dbReference type="GO" id="GO:0004508">
    <property type="term" value="F:steroid 17-alpha-monooxygenase activity"/>
    <property type="evidence" value="ECO:0007669"/>
    <property type="project" value="TreeGrafter"/>
</dbReference>
<name>A0A7R9ABE6_9CRUS</name>
<keyword evidence="6" id="KW-0503">Monooxygenase</keyword>
<evidence type="ECO:0000256" key="6">
    <source>
        <dbReference type="ARBA" id="ARBA00023033"/>
    </source>
</evidence>
<keyword evidence="7" id="KW-0732">Signal</keyword>
<gene>
    <name evidence="8" type="ORF">DSTB1V02_LOCUS10707</name>
</gene>
<evidence type="ECO:0000256" key="3">
    <source>
        <dbReference type="ARBA" id="ARBA00022723"/>
    </source>
</evidence>
<dbReference type="InterPro" id="IPR036396">
    <property type="entry name" value="Cyt_P450_sf"/>
</dbReference>
<dbReference type="PANTHER" id="PTHR24289:SF1">
    <property type="entry name" value="STEROID 17-ALPHA-HYDROXYLASE_17,20 LYASE"/>
    <property type="match status" value="1"/>
</dbReference>
<dbReference type="EMBL" id="LR902683">
    <property type="protein sequence ID" value="CAD7250938.1"/>
    <property type="molecule type" value="Genomic_DNA"/>
</dbReference>
<dbReference type="PANTHER" id="PTHR24289">
    <property type="entry name" value="STEROID 17-ALPHA-HYDROXYLASE/17,20 LYASE"/>
    <property type="match status" value="1"/>
</dbReference>
<dbReference type="GO" id="GO:0020037">
    <property type="term" value="F:heme binding"/>
    <property type="evidence" value="ECO:0007669"/>
    <property type="project" value="InterPro"/>
</dbReference>
<keyword evidence="2" id="KW-0349">Heme</keyword>
<dbReference type="GO" id="GO:0005506">
    <property type="term" value="F:iron ion binding"/>
    <property type="evidence" value="ECO:0007669"/>
    <property type="project" value="InterPro"/>
</dbReference>
<evidence type="ECO:0000313" key="8">
    <source>
        <dbReference type="EMBL" id="CAD7250938.1"/>
    </source>
</evidence>
<keyword evidence="3" id="KW-0479">Metal-binding</keyword>
<feature type="chain" id="PRO_5036209785" description="Cytochrome P450" evidence="7">
    <location>
        <begin position="21"/>
        <end position="230"/>
    </location>
</feature>
<keyword evidence="9" id="KW-1185">Reference proteome</keyword>
<reference evidence="8" key="1">
    <citation type="submission" date="2020-11" db="EMBL/GenBank/DDBJ databases">
        <authorList>
            <person name="Tran Van P."/>
        </authorList>
    </citation>
    <scope>NUCLEOTIDE SEQUENCE</scope>
</reference>
<evidence type="ECO:0008006" key="10">
    <source>
        <dbReference type="Google" id="ProtNLM"/>
    </source>
</evidence>
<dbReference type="PRINTS" id="PR00463">
    <property type="entry name" value="EP450I"/>
</dbReference>
<evidence type="ECO:0000256" key="4">
    <source>
        <dbReference type="ARBA" id="ARBA00023002"/>
    </source>
</evidence>
<keyword evidence="4" id="KW-0560">Oxidoreductase</keyword>
<dbReference type="OrthoDB" id="1470350at2759"/>
<dbReference type="AlphaFoldDB" id="A0A7R9ABE6"/>
<dbReference type="InterPro" id="IPR002401">
    <property type="entry name" value="Cyt_P450_E_grp-I"/>
</dbReference>
<dbReference type="Gene3D" id="1.10.630.10">
    <property type="entry name" value="Cytochrome P450"/>
    <property type="match status" value="1"/>
</dbReference>
<evidence type="ECO:0000313" key="9">
    <source>
        <dbReference type="Proteomes" id="UP000677054"/>
    </source>
</evidence>
<evidence type="ECO:0000256" key="1">
    <source>
        <dbReference type="ARBA" id="ARBA00010617"/>
    </source>
</evidence>
<proteinExistence type="inferred from homology"/>
<sequence length="230" mass="25731">MELWTLLLGAVLLLVLYAWMNHPSRDGLPPGPTGWPLVGSVHLIINKHPYKVFHELSKKYGKIFSIQMGSYRIVVLNDLDSITQAYARQGDVFSHRPKGPLVSKVLQNKGTEPFSHHFLSPTTFDFPFLSVSHGKVSEVHVRIASYFYDGGEDMSLVTFGKKLKFCICDNCPETHLEQTVSSNWLETHAVDVKQLSRNPSQAERAHLLAGKPLLLARDNCLETPPGDSLP</sequence>